<evidence type="ECO:0000256" key="1">
    <source>
        <dbReference type="SAM" id="Phobius"/>
    </source>
</evidence>
<keyword evidence="1" id="KW-0472">Membrane</keyword>
<dbReference type="EMBL" id="BSYO01000029">
    <property type="protein sequence ID" value="GMH25076.1"/>
    <property type="molecule type" value="Genomic_DNA"/>
</dbReference>
<evidence type="ECO:0000313" key="2">
    <source>
        <dbReference type="EMBL" id="GMH25076.1"/>
    </source>
</evidence>
<organism evidence="2 3">
    <name type="scientific">Nepenthes gracilis</name>
    <name type="common">Slender pitcher plant</name>
    <dbReference type="NCBI Taxonomy" id="150966"/>
    <lineage>
        <taxon>Eukaryota</taxon>
        <taxon>Viridiplantae</taxon>
        <taxon>Streptophyta</taxon>
        <taxon>Embryophyta</taxon>
        <taxon>Tracheophyta</taxon>
        <taxon>Spermatophyta</taxon>
        <taxon>Magnoliopsida</taxon>
        <taxon>eudicotyledons</taxon>
        <taxon>Gunneridae</taxon>
        <taxon>Pentapetalae</taxon>
        <taxon>Caryophyllales</taxon>
        <taxon>Nepenthaceae</taxon>
        <taxon>Nepenthes</taxon>
    </lineage>
</organism>
<proteinExistence type="predicted"/>
<feature type="transmembrane region" description="Helical" evidence="1">
    <location>
        <begin position="73"/>
        <end position="95"/>
    </location>
</feature>
<evidence type="ECO:0000313" key="3">
    <source>
        <dbReference type="Proteomes" id="UP001279734"/>
    </source>
</evidence>
<keyword evidence="1" id="KW-0812">Transmembrane</keyword>
<reference evidence="2" key="1">
    <citation type="submission" date="2023-05" db="EMBL/GenBank/DDBJ databases">
        <title>Nepenthes gracilis genome sequencing.</title>
        <authorList>
            <person name="Fukushima K."/>
        </authorList>
    </citation>
    <scope>NUCLEOTIDE SEQUENCE</scope>
    <source>
        <strain evidence="2">SING2019-196</strain>
    </source>
</reference>
<dbReference type="Proteomes" id="UP001279734">
    <property type="component" value="Unassembled WGS sequence"/>
</dbReference>
<keyword evidence="3" id="KW-1185">Reference proteome</keyword>
<sequence>MRSRRYNSGEDSRPCFFILLGGNNVRYQPPVTMDEYERKGLTLFLSISVQFFFSSDKHSRKGERSESFIERSTLLIVRALTFGEIAMFILFINGLSHPRSHSEFRFLEIPSVAVFPLQRLHFEQIFSFFIFQLSKKIDFPSVD</sequence>
<comment type="caution">
    <text evidence="2">The sequence shown here is derived from an EMBL/GenBank/DDBJ whole genome shotgun (WGS) entry which is preliminary data.</text>
</comment>
<name>A0AAD3T9G6_NEPGR</name>
<protein>
    <submittedName>
        <fullName evidence="2">Uncharacterized protein</fullName>
    </submittedName>
</protein>
<accession>A0AAD3T9G6</accession>
<keyword evidence="1" id="KW-1133">Transmembrane helix</keyword>
<dbReference type="AlphaFoldDB" id="A0AAD3T9G6"/>
<gene>
    <name evidence="2" type="ORF">Nepgr_026919</name>
</gene>